<keyword evidence="7" id="KW-0812">Transmembrane</keyword>
<dbReference type="PRINTS" id="PR00344">
    <property type="entry name" value="BCTRLSENSOR"/>
</dbReference>
<dbReference type="InterPro" id="IPR036890">
    <property type="entry name" value="HATPase_C_sf"/>
</dbReference>
<dbReference type="EMBL" id="JAHDYS010000017">
    <property type="protein sequence ID" value="MBT1073119.1"/>
    <property type="molecule type" value="Genomic_DNA"/>
</dbReference>
<dbReference type="PROSITE" id="PS50109">
    <property type="entry name" value="HIS_KIN"/>
    <property type="match status" value="1"/>
</dbReference>
<dbReference type="Pfam" id="PF00497">
    <property type="entry name" value="SBP_bac_3"/>
    <property type="match status" value="1"/>
</dbReference>
<feature type="transmembrane region" description="Helical" evidence="7">
    <location>
        <begin position="281"/>
        <end position="300"/>
    </location>
</feature>
<dbReference type="InterPro" id="IPR005467">
    <property type="entry name" value="His_kinase_dom"/>
</dbReference>
<name>A0ABS5UBT2_9BACT</name>
<dbReference type="SMART" id="SM00388">
    <property type="entry name" value="HisKA"/>
    <property type="match status" value="1"/>
</dbReference>
<organism evidence="9 10">
    <name type="scientific">Pelotalea chapellei</name>
    <dbReference type="NCBI Taxonomy" id="44671"/>
    <lineage>
        <taxon>Bacteria</taxon>
        <taxon>Pseudomonadati</taxon>
        <taxon>Thermodesulfobacteriota</taxon>
        <taxon>Desulfuromonadia</taxon>
        <taxon>Geobacterales</taxon>
        <taxon>Geobacteraceae</taxon>
        <taxon>Pelotalea</taxon>
    </lineage>
</organism>
<dbReference type="InterPro" id="IPR003661">
    <property type="entry name" value="HisK_dim/P_dom"/>
</dbReference>
<evidence type="ECO:0000256" key="3">
    <source>
        <dbReference type="ARBA" id="ARBA00022553"/>
    </source>
</evidence>
<dbReference type="Gene3D" id="1.10.287.130">
    <property type="match status" value="1"/>
</dbReference>
<keyword evidence="5" id="KW-0418">Kinase</keyword>
<dbReference type="EC" id="2.7.13.3" evidence="2"/>
<gene>
    <name evidence="9" type="ORF">KJB30_15100</name>
</gene>
<dbReference type="InterPro" id="IPR050736">
    <property type="entry name" value="Sensor_HK_Regulatory"/>
</dbReference>
<dbReference type="InterPro" id="IPR004358">
    <property type="entry name" value="Sig_transdc_His_kin-like_C"/>
</dbReference>
<comment type="caution">
    <text evidence="9">The sequence shown here is derived from an EMBL/GenBank/DDBJ whole genome shotgun (WGS) entry which is preliminary data.</text>
</comment>
<evidence type="ECO:0000313" key="10">
    <source>
        <dbReference type="Proteomes" id="UP000784128"/>
    </source>
</evidence>
<dbReference type="PANTHER" id="PTHR43711:SF1">
    <property type="entry name" value="HISTIDINE KINASE 1"/>
    <property type="match status" value="1"/>
</dbReference>
<keyword evidence="4" id="KW-0808">Transferase</keyword>
<dbReference type="SMART" id="SM00062">
    <property type="entry name" value="PBPb"/>
    <property type="match status" value="1"/>
</dbReference>
<feature type="domain" description="Histidine kinase" evidence="8">
    <location>
        <begin position="358"/>
        <end position="576"/>
    </location>
</feature>
<dbReference type="InterPro" id="IPR003594">
    <property type="entry name" value="HATPase_dom"/>
</dbReference>
<dbReference type="RefSeq" id="WP_214300833.1">
    <property type="nucleotide sequence ID" value="NZ_JAHDYS010000017.1"/>
</dbReference>
<dbReference type="SUPFAM" id="SSF53850">
    <property type="entry name" value="Periplasmic binding protein-like II"/>
    <property type="match status" value="1"/>
</dbReference>
<evidence type="ECO:0000259" key="8">
    <source>
        <dbReference type="PROSITE" id="PS50109"/>
    </source>
</evidence>
<reference evidence="9 10" key="1">
    <citation type="submission" date="2021-05" db="EMBL/GenBank/DDBJ databases">
        <title>The draft genome of Geobacter chapellei DSM 13688.</title>
        <authorList>
            <person name="Xu Z."/>
            <person name="Masuda Y."/>
            <person name="Itoh H."/>
            <person name="Senoo K."/>
        </authorList>
    </citation>
    <scope>NUCLEOTIDE SEQUENCE [LARGE SCALE GENOMIC DNA]</scope>
    <source>
        <strain evidence="9 10">DSM 13688</strain>
    </source>
</reference>
<dbReference type="SUPFAM" id="SSF55874">
    <property type="entry name" value="ATPase domain of HSP90 chaperone/DNA topoisomerase II/histidine kinase"/>
    <property type="match status" value="1"/>
</dbReference>
<keyword evidence="6" id="KW-0902">Two-component regulatory system</keyword>
<dbReference type="SMART" id="SM00387">
    <property type="entry name" value="HATPase_c"/>
    <property type="match status" value="1"/>
</dbReference>
<evidence type="ECO:0000256" key="7">
    <source>
        <dbReference type="SAM" id="Phobius"/>
    </source>
</evidence>
<sequence length="579" mass="64477">MNLIGYRYAVVVLMTVLLASIIAPVFATVQQTPPPSIKLTNEEKEWLKAHPVIRVVSDPLRGPLEFVDENGTPKGISADYLKLLEKMLGIRFDIVRGGSWVGMVEQLKRRELDMITGFTKSEKRSEYANFTRSYISSPYGIFTRQNMPYIYSLEDLKEKKIGIVEGYIINEYLKKDHPNLKLVICENVVDGLKRLSDGQIDAYLGNTLTTGFYIARLGMGHIKVSGMTPYRTEESMATRKDWPILASILDKSLNAIPDAEKNNIYTNWISVKFEQKIDYRLLWKIMLGAILVVGLLIYWNRRLGKEIAIRKQAETALQSNQAHLEQLLLERTARAAELSEAKERAETADHLKSAFLATMSHELRTPLNSIIGFTGILLQGLGGPINEEQVKQLGMVKKSANHLLSLISDILDISKIEAGQLTVASEPFDLKESILKVTQTVLPLAEKKGLDLSVDVAGDVGNVCADIRRVEQVLLNLLSNAIKFTEEGSISLRCVQEPEKVVVTVADTGIVIKPGDMESLFKPFRQIDTGLSRKYEGTGLGLSICRKLVELMGGTMLVDSCPGKGSTFGFTLPFKRNQA</sequence>
<keyword evidence="7" id="KW-1133">Transmembrane helix</keyword>
<accession>A0ABS5UBT2</accession>
<dbReference type="Pfam" id="PF00512">
    <property type="entry name" value="HisKA"/>
    <property type="match status" value="1"/>
</dbReference>
<dbReference type="Proteomes" id="UP000784128">
    <property type="component" value="Unassembled WGS sequence"/>
</dbReference>
<dbReference type="CDD" id="cd01007">
    <property type="entry name" value="PBP2_BvgS_HisK_like"/>
    <property type="match status" value="1"/>
</dbReference>
<keyword evidence="3" id="KW-0597">Phosphoprotein</keyword>
<dbReference type="Pfam" id="PF02518">
    <property type="entry name" value="HATPase_c"/>
    <property type="match status" value="1"/>
</dbReference>
<dbReference type="CDD" id="cd16922">
    <property type="entry name" value="HATPase_EvgS-ArcB-TorS-like"/>
    <property type="match status" value="1"/>
</dbReference>
<evidence type="ECO:0000313" key="9">
    <source>
        <dbReference type="EMBL" id="MBT1073119.1"/>
    </source>
</evidence>
<dbReference type="Gene3D" id="3.30.565.10">
    <property type="entry name" value="Histidine kinase-like ATPase, C-terminal domain"/>
    <property type="match status" value="1"/>
</dbReference>
<dbReference type="InterPro" id="IPR036097">
    <property type="entry name" value="HisK_dim/P_sf"/>
</dbReference>
<evidence type="ECO:0000256" key="6">
    <source>
        <dbReference type="ARBA" id="ARBA00023012"/>
    </source>
</evidence>
<evidence type="ECO:0000256" key="5">
    <source>
        <dbReference type="ARBA" id="ARBA00022777"/>
    </source>
</evidence>
<dbReference type="InterPro" id="IPR001638">
    <property type="entry name" value="Solute-binding_3/MltF_N"/>
</dbReference>
<evidence type="ECO:0000256" key="2">
    <source>
        <dbReference type="ARBA" id="ARBA00012438"/>
    </source>
</evidence>
<dbReference type="CDD" id="cd00082">
    <property type="entry name" value="HisKA"/>
    <property type="match status" value="1"/>
</dbReference>
<keyword evidence="10" id="KW-1185">Reference proteome</keyword>
<evidence type="ECO:0000256" key="4">
    <source>
        <dbReference type="ARBA" id="ARBA00022679"/>
    </source>
</evidence>
<keyword evidence="7" id="KW-0472">Membrane</keyword>
<dbReference type="Gene3D" id="3.40.190.10">
    <property type="entry name" value="Periplasmic binding protein-like II"/>
    <property type="match status" value="2"/>
</dbReference>
<protein>
    <recommendedName>
        <fullName evidence="2">histidine kinase</fullName>
        <ecNumber evidence="2">2.7.13.3</ecNumber>
    </recommendedName>
</protein>
<dbReference type="SUPFAM" id="SSF47384">
    <property type="entry name" value="Homodimeric domain of signal transducing histidine kinase"/>
    <property type="match status" value="1"/>
</dbReference>
<proteinExistence type="predicted"/>
<comment type="catalytic activity">
    <reaction evidence="1">
        <text>ATP + protein L-histidine = ADP + protein N-phospho-L-histidine.</text>
        <dbReference type="EC" id="2.7.13.3"/>
    </reaction>
</comment>
<dbReference type="PANTHER" id="PTHR43711">
    <property type="entry name" value="TWO-COMPONENT HISTIDINE KINASE"/>
    <property type="match status" value="1"/>
</dbReference>
<evidence type="ECO:0000256" key="1">
    <source>
        <dbReference type="ARBA" id="ARBA00000085"/>
    </source>
</evidence>